<keyword evidence="4 6" id="KW-0699">rRNA-binding</keyword>
<keyword evidence="4 6" id="KW-0694">RNA-binding</keyword>
<evidence type="ECO:0000256" key="2">
    <source>
        <dbReference type="ARBA" id="ARBA00023274"/>
    </source>
</evidence>
<dbReference type="GO" id="GO:0006412">
    <property type="term" value="P:translation"/>
    <property type="evidence" value="ECO:0007669"/>
    <property type="project" value="UniProtKB-UniRule"/>
</dbReference>
<dbReference type="FunFam" id="1.10.287.10:FF:000002">
    <property type="entry name" value="30S ribosomal protein S15"/>
    <property type="match status" value="1"/>
</dbReference>
<evidence type="ECO:0000256" key="4">
    <source>
        <dbReference type="HAMAP-Rule" id="MF_01343"/>
    </source>
</evidence>
<evidence type="ECO:0000313" key="7">
    <source>
        <dbReference type="EMBL" id="SFH87228.1"/>
    </source>
</evidence>
<evidence type="ECO:0000256" key="1">
    <source>
        <dbReference type="ARBA" id="ARBA00022980"/>
    </source>
</evidence>
<keyword evidence="1 4" id="KW-0689">Ribosomal protein</keyword>
<dbReference type="InterPro" id="IPR005290">
    <property type="entry name" value="Ribosomal_uS15_bac-type"/>
</dbReference>
<dbReference type="Gene3D" id="1.10.287.10">
    <property type="entry name" value="S15/NS1, RNA-binding"/>
    <property type="match status" value="1"/>
</dbReference>
<dbReference type="NCBIfam" id="TIGR00952">
    <property type="entry name" value="S15_bact"/>
    <property type="match status" value="1"/>
</dbReference>
<dbReference type="SUPFAM" id="SSF47060">
    <property type="entry name" value="S15/NS1 RNA-binding domain"/>
    <property type="match status" value="1"/>
</dbReference>
<dbReference type="GO" id="GO:0003735">
    <property type="term" value="F:structural constituent of ribosome"/>
    <property type="evidence" value="ECO:0007669"/>
    <property type="project" value="InterPro"/>
</dbReference>
<name>A0A1I3DL21_9PLAN</name>
<dbReference type="PANTHER" id="PTHR23321:SF26">
    <property type="entry name" value="SMALL RIBOSOMAL SUBUNIT PROTEIN US15M"/>
    <property type="match status" value="1"/>
</dbReference>
<dbReference type="CDD" id="cd00353">
    <property type="entry name" value="Ribosomal_S15p_S13e"/>
    <property type="match status" value="1"/>
</dbReference>
<reference evidence="8" key="1">
    <citation type="submission" date="2016-10" db="EMBL/GenBank/DDBJ databases">
        <authorList>
            <person name="Varghese N."/>
            <person name="Submissions S."/>
        </authorList>
    </citation>
    <scope>NUCLEOTIDE SEQUENCE [LARGE SCALE GENOMIC DNA]</scope>
    <source>
        <strain evidence="8">DSM 26348</strain>
    </source>
</reference>
<organism evidence="7 8">
    <name type="scientific">Planctomicrobium piriforme</name>
    <dbReference type="NCBI Taxonomy" id="1576369"/>
    <lineage>
        <taxon>Bacteria</taxon>
        <taxon>Pseudomonadati</taxon>
        <taxon>Planctomycetota</taxon>
        <taxon>Planctomycetia</taxon>
        <taxon>Planctomycetales</taxon>
        <taxon>Planctomycetaceae</taxon>
        <taxon>Planctomicrobium</taxon>
    </lineage>
</organism>
<dbReference type="AlphaFoldDB" id="A0A1I3DL21"/>
<protein>
    <recommendedName>
        <fullName evidence="4">Small ribosomal subunit protein uS15</fullName>
    </recommendedName>
</protein>
<proteinExistence type="inferred from homology"/>
<evidence type="ECO:0000256" key="6">
    <source>
        <dbReference type="RuleBase" id="RU004524"/>
    </source>
</evidence>
<comment type="function">
    <text evidence="4">Forms an intersubunit bridge (bridge B4) with the 23S rRNA of the 50S subunit in the ribosome.</text>
</comment>
<dbReference type="InterPro" id="IPR000589">
    <property type="entry name" value="Ribosomal_uS15"/>
</dbReference>
<evidence type="ECO:0000256" key="5">
    <source>
        <dbReference type="RuleBase" id="RU003919"/>
    </source>
</evidence>
<accession>A0A1I3DL21</accession>
<dbReference type="PANTHER" id="PTHR23321">
    <property type="entry name" value="RIBOSOMAL PROTEIN S15, BACTERIAL AND ORGANELLAR"/>
    <property type="match status" value="1"/>
</dbReference>
<dbReference type="Pfam" id="PF00312">
    <property type="entry name" value="Ribosomal_S15"/>
    <property type="match status" value="1"/>
</dbReference>
<dbReference type="Proteomes" id="UP000199518">
    <property type="component" value="Unassembled WGS sequence"/>
</dbReference>
<dbReference type="Gene3D" id="6.10.250.3130">
    <property type="match status" value="1"/>
</dbReference>
<dbReference type="HAMAP" id="MF_01343_B">
    <property type="entry name" value="Ribosomal_uS15_B"/>
    <property type="match status" value="1"/>
</dbReference>
<dbReference type="EMBL" id="FOQD01000003">
    <property type="protein sequence ID" value="SFH87228.1"/>
    <property type="molecule type" value="Genomic_DNA"/>
</dbReference>
<dbReference type="GO" id="GO:0022627">
    <property type="term" value="C:cytosolic small ribosomal subunit"/>
    <property type="evidence" value="ECO:0007669"/>
    <property type="project" value="TreeGrafter"/>
</dbReference>
<keyword evidence="2 4" id="KW-0687">Ribonucleoprotein</keyword>
<dbReference type="InterPro" id="IPR009068">
    <property type="entry name" value="uS15_NS1_RNA-bd_sf"/>
</dbReference>
<evidence type="ECO:0000313" key="8">
    <source>
        <dbReference type="Proteomes" id="UP000199518"/>
    </source>
</evidence>
<dbReference type="PROSITE" id="PS00362">
    <property type="entry name" value="RIBOSOMAL_S15"/>
    <property type="match status" value="1"/>
</dbReference>
<dbReference type="STRING" id="1576369.SAMN05421753_103295"/>
<dbReference type="SMART" id="SM01387">
    <property type="entry name" value="Ribosomal_S15"/>
    <property type="match status" value="1"/>
</dbReference>
<comment type="similarity">
    <text evidence="4 5">Belongs to the universal ribosomal protein uS15 family.</text>
</comment>
<sequence>MSVTKERKTRLISDFRQSTEDTGSPAVQIAVLTERINSLTDHLRSHMKDHAGRRGLLMMVSRRRRLLDYVKSEDPSLYVDLLKRLGIRK</sequence>
<gene>
    <name evidence="4" type="primary">rpsO</name>
    <name evidence="7" type="ORF">SAMN05421753_103295</name>
</gene>
<dbReference type="GO" id="GO:0019843">
    <property type="term" value="F:rRNA binding"/>
    <property type="evidence" value="ECO:0007669"/>
    <property type="project" value="UniProtKB-UniRule"/>
</dbReference>
<comment type="function">
    <text evidence="4 6">One of the primary rRNA binding proteins, it binds directly to 16S rRNA where it helps nucleate assembly of the platform of the 30S subunit by binding and bridging several RNA helices of the 16S rRNA.</text>
</comment>
<comment type="subunit">
    <text evidence="3 4">Part of the 30S ribosomal subunit. Forms a bridge to the 50S subunit in the 70S ribosome, contacting the 23S rRNA.</text>
</comment>
<dbReference type="RefSeq" id="WP_092048312.1">
    <property type="nucleotide sequence ID" value="NZ_FOQD01000003.1"/>
</dbReference>
<dbReference type="OrthoDB" id="9799262at2"/>
<keyword evidence="8" id="KW-1185">Reference proteome</keyword>
<evidence type="ECO:0000256" key="3">
    <source>
        <dbReference type="ARBA" id="ARBA00064542"/>
    </source>
</evidence>